<comment type="caution">
    <text evidence="7">The sequence shown here is derived from an EMBL/GenBank/DDBJ whole genome shotgun (WGS) entry which is preliminary data.</text>
</comment>
<dbReference type="InterPro" id="IPR013762">
    <property type="entry name" value="Integrase-like_cat_sf"/>
</dbReference>
<reference evidence="7 8" key="1">
    <citation type="submission" date="2019-09" db="EMBL/GenBank/DDBJ databases">
        <title>Genome of Aliivibrio finisterrensis LMG 23869 (type strain).</title>
        <authorList>
            <person name="Bowman J.P."/>
        </authorList>
    </citation>
    <scope>NUCLEOTIDE SEQUENCE [LARGE SCALE GENOMIC DNA]</scope>
    <source>
        <strain evidence="7 8">LMG 23869</strain>
    </source>
</reference>
<dbReference type="InterPro" id="IPR011010">
    <property type="entry name" value="DNA_brk_join_enz"/>
</dbReference>
<dbReference type="GO" id="GO:0006310">
    <property type="term" value="P:DNA recombination"/>
    <property type="evidence" value="ECO:0007669"/>
    <property type="project" value="UniProtKB-KW"/>
</dbReference>
<protein>
    <submittedName>
        <fullName evidence="7">Tyrosine-type recombinase/integrase</fullName>
    </submittedName>
</protein>
<dbReference type="GO" id="GO:0015074">
    <property type="term" value="P:DNA integration"/>
    <property type="evidence" value="ECO:0007669"/>
    <property type="project" value="UniProtKB-KW"/>
</dbReference>
<dbReference type="PROSITE" id="PS51900">
    <property type="entry name" value="CB"/>
    <property type="match status" value="1"/>
</dbReference>
<evidence type="ECO:0000256" key="4">
    <source>
        <dbReference type="PROSITE-ProRule" id="PRU01248"/>
    </source>
</evidence>
<dbReference type="SUPFAM" id="SSF56349">
    <property type="entry name" value="DNA breaking-rejoining enzymes"/>
    <property type="match status" value="1"/>
</dbReference>
<evidence type="ECO:0000256" key="1">
    <source>
        <dbReference type="ARBA" id="ARBA00022908"/>
    </source>
</evidence>
<dbReference type="SUPFAM" id="SSF47823">
    <property type="entry name" value="lambda integrase-like, N-terminal domain"/>
    <property type="match status" value="1"/>
</dbReference>
<evidence type="ECO:0000256" key="3">
    <source>
        <dbReference type="ARBA" id="ARBA00023172"/>
    </source>
</evidence>
<organism evidence="7 8">
    <name type="scientific">Aliivibrio finisterrensis</name>
    <dbReference type="NCBI Taxonomy" id="511998"/>
    <lineage>
        <taxon>Bacteria</taxon>
        <taxon>Pseudomonadati</taxon>
        <taxon>Pseudomonadota</taxon>
        <taxon>Gammaproteobacteria</taxon>
        <taxon>Vibrionales</taxon>
        <taxon>Vibrionaceae</taxon>
        <taxon>Aliivibrio</taxon>
    </lineage>
</organism>
<dbReference type="EMBL" id="WBVP01000009">
    <property type="protein sequence ID" value="KAB2824562.1"/>
    <property type="molecule type" value="Genomic_DNA"/>
</dbReference>
<feature type="domain" description="Tyr recombinase" evidence="5">
    <location>
        <begin position="115"/>
        <end position="299"/>
    </location>
</feature>
<keyword evidence="1" id="KW-0229">DNA integration</keyword>
<evidence type="ECO:0000259" key="5">
    <source>
        <dbReference type="PROSITE" id="PS51898"/>
    </source>
</evidence>
<dbReference type="Pfam" id="PF00589">
    <property type="entry name" value="Phage_integrase"/>
    <property type="match status" value="1"/>
</dbReference>
<gene>
    <name evidence="7" type="ORF">F8B77_09740</name>
</gene>
<evidence type="ECO:0000313" key="7">
    <source>
        <dbReference type="EMBL" id="KAB2824562.1"/>
    </source>
</evidence>
<accession>A0A6N6RSJ4</accession>
<dbReference type="InterPro" id="IPR010998">
    <property type="entry name" value="Integrase_recombinase_N"/>
</dbReference>
<dbReference type="RefSeq" id="WP_151655188.1">
    <property type="nucleotide sequence ID" value="NZ_WBVP01000009.1"/>
</dbReference>
<dbReference type="AlphaFoldDB" id="A0A6N6RSJ4"/>
<feature type="domain" description="Core-binding (CB)" evidence="6">
    <location>
        <begin position="7"/>
        <end position="89"/>
    </location>
</feature>
<sequence length="311" mass="35785">MDKSIFLSSDIDIDTFASCLKKKYSRNSLISFRNDWNNFVVFCQLHHVMALPASTTAIRIFIEKQAKEKKLASIKRSLISISHVHNAFELKDPTQTAQVKAAVGKIRLDKRDDSKQTEGITLSMLAELERQLSSSVELKDIRDLVIWHLMFELLLKRGELRDLTLDDVCFDEFGNCVIQLQQNYYPLSQETTLLLNKWLSASHLTEGYLFRGLDRHQNLSSSHLNDSSIYRIFRRASELLNLEVNFSGLSARVGATKELSKSGYTVHEIQELGRWVSPAMPNQYIGNIERSERQKDKFKKSLNNIRPLFIT</sequence>
<dbReference type="Gene3D" id="1.10.443.10">
    <property type="entry name" value="Intergrase catalytic core"/>
    <property type="match status" value="1"/>
</dbReference>
<dbReference type="GO" id="GO:0003677">
    <property type="term" value="F:DNA binding"/>
    <property type="evidence" value="ECO:0007669"/>
    <property type="project" value="UniProtKB-UniRule"/>
</dbReference>
<dbReference type="InterPro" id="IPR002104">
    <property type="entry name" value="Integrase_catalytic"/>
</dbReference>
<evidence type="ECO:0000259" key="6">
    <source>
        <dbReference type="PROSITE" id="PS51900"/>
    </source>
</evidence>
<keyword evidence="2 4" id="KW-0238">DNA-binding</keyword>
<evidence type="ECO:0000256" key="2">
    <source>
        <dbReference type="ARBA" id="ARBA00023125"/>
    </source>
</evidence>
<dbReference type="Gene3D" id="1.10.150.130">
    <property type="match status" value="1"/>
</dbReference>
<name>A0A6N6RSJ4_9GAMM</name>
<evidence type="ECO:0000313" key="8">
    <source>
        <dbReference type="Proteomes" id="UP000434870"/>
    </source>
</evidence>
<dbReference type="PROSITE" id="PS51898">
    <property type="entry name" value="TYR_RECOMBINASE"/>
    <property type="match status" value="1"/>
</dbReference>
<proteinExistence type="predicted"/>
<dbReference type="InterPro" id="IPR044068">
    <property type="entry name" value="CB"/>
</dbReference>
<dbReference type="Proteomes" id="UP000434870">
    <property type="component" value="Unassembled WGS sequence"/>
</dbReference>
<keyword evidence="3" id="KW-0233">DNA recombination</keyword>